<dbReference type="PANTHER" id="PTHR30483:SF6">
    <property type="entry name" value="PERIPLASMIC BINDING PROTEIN OF ABC TRANSPORTER FOR NATURAL AMINO ACIDS"/>
    <property type="match status" value="1"/>
</dbReference>
<dbReference type="Proteomes" id="UP001320898">
    <property type="component" value="Unassembled WGS sequence"/>
</dbReference>
<evidence type="ECO:0000256" key="3">
    <source>
        <dbReference type="ARBA" id="ARBA00022970"/>
    </source>
</evidence>
<dbReference type="RefSeq" id="WP_261617174.1">
    <property type="nucleotide sequence ID" value="NZ_JALIDZ010000008.1"/>
</dbReference>
<accession>A0AAW5QZZ8</accession>
<name>A0AAW5QZZ8_9HYPH</name>
<keyword evidence="3" id="KW-0029">Amino-acid transport</keyword>
<dbReference type="InterPro" id="IPR028082">
    <property type="entry name" value="Peripla_BP_I"/>
</dbReference>
<dbReference type="AlphaFoldDB" id="A0AAW5QZZ8"/>
<evidence type="ECO:0000313" key="7">
    <source>
        <dbReference type="Proteomes" id="UP001320898"/>
    </source>
</evidence>
<dbReference type="Gene3D" id="3.40.50.2300">
    <property type="match status" value="2"/>
</dbReference>
<organism evidence="6 7">
    <name type="scientific">Microbaculum marinisediminis</name>
    <dbReference type="NCBI Taxonomy" id="2931392"/>
    <lineage>
        <taxon>Bacteria</taxon>
        <taxon>Pseudomonadati</taxon>
        <taxon>Pseudomonadota</taxon>
        <taxon>Alphaproteobacteria</taxon>
        <taxon>Hyphomicrobiales</taxon>
        <taxon>Tepidamorphaceae</taxon>
        <taxon>Microbaculum</taxon>
    </lineage>
</organism>
<dbReference type="Pfam" id="PF13458">
    <property type="entry name" value="Peripla_BP_6"/>
    <property type="match status" value="1"/>
</dbReference>
<evidence type="ECO:0000256" key="2">
    <source>
        <dbReference type="ARBA" id="ARBA00022729"/>
    </source>
</evidence>
<evidence type="ECO:0000256" key="4">
    <source>
        <dbReference type="SAM" id="SignalP"/>
    </source>
</evidence>
<evidence type="ECO:0000313" key="6">
    <source>
        <dbReference type="EMBL" id="MCT8973590.1"/>
    </source>
</evidence>
<feature type="domain" description="Leucine-binding protein" evidence="5">
    <location>
        <begin position="26"/>
        <end position="367"/>
    </location>
</feature>
<gene>
    <name evidence="6" type="ORF">MUB46_17140</name>
</gene>
<dbReference type="InterPro" id="IPR051010">
    <property type="entry name" value="BCAA_transport"/>
</dbReference>
<dbReference type="PANTHER" id="PTHR30483">
    <property type="entry name" value="LEUCINE-SPECIFIC-BINDING PROTEIN"/>
    <property type="match status" value="1"/>
</dbReference>
<dbReference type="CDD" id="cd20013">
    <property type="entry name" value="PBP1_RPA0985_benzoate-like"/>
    <property type="match status" value="1"/>
</dbReference>
<comment type="similarity">
    <text evidence="1">Belongs to the leucine-binding protein family.</text>
</comment>
<comment type="caution">
    <text evidence="6">The sequence shown here is derived from an EMBL/GenBank/DDBJ whole genome shotgun (WGS) entry which is preliminary data.</text>
</comment>
<dbReference type="InterPro" id="IPR028081">
    <property type="entry name" value="Leu-bd"/>
</dbReference>
<dbReference type="GO" id="GO:0006865">
    <property type="term" value="P:amino acid transport"/>
    <property type="evidence" value="ECO:0007669"/>
    <property type="project" value="UniProtKB-KW"/>
</dbReference>
<keyword evidence="3" id="KW-0813">Transport</keyword>
<proteinExistence type="inferred from homology"/>
<feature type="chain" id="PRO_5044014702" evidence="4">
    <location>
        <begin position="24"/>
        <end position="391"/>
    </location>
</feature>
<keyword evidence="2 4" id="KW-0732">Signal</keyword>
<keyword evidence="7" id="KW-1185">Reference proteome</keyword>
<protein>
    <submittedName>
        <fullName evidence="6">ABC transporter substrate-binding protein</fullName>
    </submittedName>
</protein>
<evidence type="ECO:0000256" key="1">
    <source>
        <dbReference type="ARBA" id="ARBA00010062"/>
    </source>
</evidence>
<reference evidence="6 7" key="1">
    <citation type="submission" date="2022-04" db="EMBL/GenBank/DDBJ databases">
        <authorList>
            <person name="Ye Y.-Q."/>
            <person name="Du Z.-J."/>
        </authorList>
    </citation>
    <scope>NUCLEOTIDE SEQUENCE [LARGE SCALE GENOMIC DNA]</scope>
    <source>
        <strain evidence="6 7">A6E488</strain>
    </source>
</reference>
<evidence type="ECO:0000259" key="5">
    <source>
        <dbReference type="Pfam" id="PF13458"/>
    </source>
</evidence>
<sequence>MWKANAVVLVLAAGLAGFGTAQAQETVKIGVILPLTGPFADTGIQVDNGIKLYMKENGDTVAGKTVEIITKDVGGIAPDVAKRLATELVVRDKVDILAGFALTPNALAVGPISEEAKKFMVVMNAATSIITTKSPYMARVSMTTPMVNEVLGKWAYDNGVQEAYTINADYGPGNDAQSAFQRAFEAAGGKIVGADKTPVANPDFSAFVQRAKDANPQGIWVFIPGGAQPAALGKALAERGLTPQNTTIMGQGELTFEAALESMGDSAVGIITGFHYDYNHKSDMNAAFVKAYNAMFGRNPDIYSVGGYDGMHLIYAALEKTDGSTDGEALIDAAKGMAWESPRGPMSIDPETRDVIENIYIRRVEKGPNGKLINVEFDKVENVKDPVKARM</sequence>
<feature type="signal peptide" evidence="4">
    <location>
        <begin position="1"/>
        <end position="23"/>
    </location>
</feature>
<dbReference type="SUPFAM" id="SSF53822">
    <property type="entry name" value="Periplasmic binding protein-like I"/>
    <property type="match status" value="1"/>
</dbReference>
<dbReference type="EMBL" id="JALIDZ010000008">
    <property type="protein sequence ID" value="MCT8973590.1"/>
    <property type="molecule type" value="Genomic_DNA"/>
</dbReference>